<comment type="caution">
    <text evidence="4">The sequence shown here is derived from an EMBL/GenBank/DDBJ whole genome shotgun (WGS) entry which is preliminary data.</text>
</comment>
<dbReference type="AlphaFoldDB" id="A0A328B8P2"/>
<proteinExistence type="predicted"/>
<evidence type="ECO:0000256" key="2">
    <source>
        <dbReference type="SAM" id="SignalP"/>
    </source>
</evidence>
<dbReference type="GO" id="GO:0046819">
    <property type="term" value="P:protein secretion by the type V secretion system"/>
    <property type="evidence" value="ECO:0007669"/>
    <property type="project" value="TreeGrafter"/>
</dbReference>
<evidence type="ECO:0000313" key="4">
    <source>
        <dbReference type="EMBL" id="RAK62781.1"/>
    </source>
</evidence>
<dbReference type="Gene3D" id="2.40.160.50">
    <property type="entry name" value="membrane protein fhac: a member of the omp85/tpsb transporter family"/>
    <property type="match status" value="1"/>
</dbReference>
<evidence type="ECO:0000256" key="1">
    <source>
        <dbReference type="SAM" id="MobiDB-lite"/>
    </source>
</evidence>
<dbReference type="InterPro" id="IPR005565">
    <property type="entry name" value="Hemolysn_activator_HlyB_C"/>
</dbReference>
<name>A0A328B8P2_9CAUL</name>
<gene>
    <name evidence="4" type="ORF">DJ019_18155</name>
</gene>
<keyword evidence="5" id="KW-1185">Reference proteome</keyword>
<dbReference type="PANTHER" id="PTHR34597">
    <property type="entry name" value="SLR1661 PROTEIN"/>
    <property type="match status" value="1"/>
</dbReference>
<feature type="domain" description="Haemolysin activator HlyB C-terminal" evidence="3">
    <location>
        <begin position="439"/>
        <end position="526"/>
    </location>
</feature>
<dbReference type="Pfam" id="PF03865">
    <property type="entry name" value="ShlB"/>
    <property type="match status" value="1"/>
</dbReference>
<sequence length="618" mass="66194">MSARRSRLLRVTALALTLSPAALASAQERTGPRASPPPLPAYPQASPGLPSEPQRTAPETPPAGPGVPLREIRVAVEGPAGDPRPPSGWRPPEAQGFRLDHRPDERLDEAWVRRQFELNGLPGPSGGVAQALALVQLINRAYLGAGFINSGVVVRPAARPGELELRVLYGGLSASAPGAAPLEVTWAGGAKGLTERYVRERMPAAFQRPLSAFDLERDFRLLAEDPALRTVNAELRPGSRPGEASLGVRLVPQDRYDLYVTAANNRSPTVGGERLAVAGSVRNVLVAGSVLSAEAGWTEGVEDISLNYSTPFLSPRTTLSIRGAYNNAAVIDTPLVPLDIEARDRSVEVGLTRKLVDVPLLPTGEPGRWASARTLSTGVLVIHREGKTFLLGEPFSFSPGSVRGRSKYTAIRAVGDYVVRNVDQVMAVSITGTMGLDGTRSDIPGLATPKQTFMALLAQVNYARRLSDDGLELRARLSGQVANSILYSGERFSAGGETTVRGYRENLILADNGLVGSVEIARPLSFARGQARSGGFTWDAFTVSAFADGAYVRNDRPPHPKREIYSVGASLAWTPSEALSARVTYGHALNKVELFGSKDLQDDGLQVRIVLRPLKLLR</sequence>
<feature type="signal peptide" evidence="2">
    <location>
        <begin position="1"/>
        <end position="24"/>
    </location>
</feature>
<dbReference type="GO" id="GO:0008320">
    <property type="term" value="F:protein transmembrane transporter activity"/>
    <property type="evidence" value="ECO:0007669"/>
    <property type="project" value="TreeGrafter"/>
</dbReference>
<dbReference type="OrthoDB" id="7439045at2"/>
<organism evidence="4 5">
    <name type="scientific">Phenylobacterium kunshanense</name>
    <dbReference type="NCBI Taxonomy" id="1445034"/>
    <lineage>
        <taxon>Bacteria</taxon>
        <taxon>Pseudomonadati</taxon>
        <taxon>Pseudomonadota</taxon>
        <taxon>Alphaproteobacteria</taxon>
        <taxon>Caulobacterales</taxon>
        <taxon>Caulobacteraceae</taxon>
        <taxon>Phenylobacterium</taxon>
    </lineage>
</organism>
<dbReference type="Proteomes" id="UP000249524">
    <property type="component" value="Unassembled WGS sequence"/>
</dbReference>
<reference evidence="4 5" key="1">
    <citation type="submission" date="2018-05" db="EMBL/GenBank/DDBJ databases">
        <authorList>
            <person name="Lanie J.A."/>
            <person name="Ng W.-L."/>
            <person name="Kazmierczak K.M."/>
            <person name="Andrzejewski T.M."/>
            <person name="Davidsen T.M."/>
            <person name="Wayne K.J."/>
            <person name="Tettelin H."/>
            <person name="Glass J.I."/>
            <person name="Rusch D."/>
            <person name="Podicherti R."/>
            <person name="Tsui H.-C.T."/>
            <person name="Winkler M.E."/>
        </authorList>
    </citation>
    <scope>NUCLEOTIDE SEQUENCE [LARGE SCALE GENOMIC DNA]</scope>
    <source>
        <strain evidence="4 5">BUT-10</strain>
    </source>
</reference>
<dbReference type="GO" id="GO:0098046">
    <property type="term" value="C:type V protein secretion system complex"/>
    <property type="evidence" value="ECO:0007669"/>
    <property type="project" value="TreeGrafter"/>
</dbReference>
<dbReference type="InterPro" id="IPR051544">
    <property type="entry name" value="TPS_OM_transporter"/>
</dbReference>
<dbReference type="PANTHER" id="PTHR34597:SF3">
    <property type="entry name" value="OUTER MEMBRANE TRANSPORTER CDIB"/>
    <property type="match status" value="1"/>
</dbReference>
<dbReference type="EMBL" id="QFYS01000010">
    <property type="protein sequence ID" value="RAK62781.1"/>
    <property type="molecule type" value="Genomic_DNA"/>
</dbReference>
<keyword evidence="2" id="KW-0732">Signal</keyword>
<evidence type="ECO:0000259" key="3">
    <source>
        <dbReference type="Pfam" id="PF03865"/>
    </source>
</evidence>
<accession>A0A328B8P2</accession>
<dbReference type="RefSeq" id="WP_111277698.1">
    <property type="nucleotide sequence ID" value="NZ_QFYS01000010.1"/>
</dbReference>
<protein>
    <recommendedName>
        <fullName evidence="3">Haemolysin activator HlyB C-terminal domain-containing protein</fullName>
    </recommendedName>
</protein>
<evidence type="ECO:0000313" key="5">
    <source>
        <dbReference type="Proteomes" id="UP000249524"/>
    </source>
</evidence>
<feature type="region of interest" description="Disordered" evidence="1">
    <location>
        <begin position="20"/>
        <end position="100"/>
    </location>
</feature>
<feature type="chain" id="PRO_5016285833" description="Haemolysin activator HlyB C-terminal domain-containing protein" evidence="2">
    <location>
        <begin position="25"/>
        <end position="618"/>
    </location>
</feature>